<dbReference type="InterPro" id="IPR039426">
    <property type="entry name" value="TonB-dep_rcpt-like"/>
</dbReference>
<evidence type="ECO:0000256" key="1">
    <source>
        <dbReference type="ARBA" id="ARBA00004571"/>
    </source>
</evidence>
<evidence type="ECO:0000256" key="3">
    <source>
        <dbReference type="ARBA" id="ARBA00022452"/>
    </source>
</evidence>
<evidence type="ECO:0000256" key="6">
    <source>
        <dbReference type="ARBA" id="ARBA00023237"/>
    </source>
</evidence>
<evidence type="ECO:0000256" key="5">
    <source>
        <dbReference type="ARBA" id="ARBA00023136"/>
    </source>
</evidence>
<evidence type="ECO:0000256" key="2">
    <source>
        <dbReference type="ARBA" id="ARBA00022448"/>
    </source>
</evidence>
<comment type="caution">
    <text evidence="10">The sequence shown here is derived from an EMBL/GenBank/DDBJ whole genome shotgun (WGS) entry which is preliminary data.</text>
</comment>
<dbReference type="GO" id="GO:0009279">
    <property type="term" value="C:cell outer membrane"/>
    <property type="evidence" value="ECO:0007669"/>
    <property type="project" value="UniProtKB-SubCell"/>
</dbReference>
<evidence type="ECO:0000256" key="4">
    <source>
        <dbReference type="ARBA" id="ARBA00022692"/>
    </source>
</evidence>
<dbReference type="Gene3D" id="2.40.170.20">
    <property type="entry name" value="TonB-dependent receptor, beta-barrel domain"/>
    <property type="match status" value="1"/>
</dbReference>
<dbReference type="CDD" id="cd01347">
    <property type="entry name" value="ligand_gated_channel"/>
    <property type="match status" value="1"/>
</dbReference>
<dbReference type="NCBIfam" id="TIGR01782">
    <property type="entry name" value="TonB-Xanth-Caul"/>
    <property type="match status" value="1"/>
</dbReference>
<comment type="subcellular location">
    <subcellularLocation>
        <location evidence="1 7">Cell outer membrane</location>
        <topology evidence="1 7">Multi-pass membrane protein</topology>
    </subcellularLocation>
</comment>
<sequence>MHSMQTFKPTSLTLALAAAGLFTVNVNAADATQAQENDQDNVEVIEVKGFRGSLIKAQAVKQDSTSIIEAITAEDIGKLPDPSIAETITRLPGIAARRINGKASEISIRGLSQDFSATTLNGREQVTLNDNRGVDFSIYPAEIMSGVVVHKAADASLMTQGIAGVVDLQTVKPLAYGEQNIQVGATFEKNTLGNLNPDGDDTGKRFNFSYIDQYADDTVGLALSFNHMTSPTQQQKWLAWGDDAWPSTDVDGESNYILGGANPRVRSTLQTRDTVMGVLELTPTERFHIIADALYIDFEDEQIQRGIETPAAWSGANMQVLETENGVVSHGIIGNTQSVLHGDYQSEESKLQAYGLNIDFQVTDTFSLNFDASYSQVKRDKWQLETYAGAGRGDGVGAMENIEFWMKDSNEGVVFDSNQDYSNTDIYKLGGPLSWGGGNPLYAASDDQDGFLSIIEIDDELTTLRLNAKQVLEGGFITQIDFGVNYSDREKSKLDTGRYLTLKDYPNMVDIPSDLLLAPTSMNFLGLGSMVSYDSKGLYDQGYYDEFVSDLTEMSRATNSWTIGEQVLTFYGKANFEQELTSNIYLNGNLGVQYIKTEQDGLSYIGSTVPYEGDLPIDSYVKRDPINDSASYSQTLPSLSTNLNMYDDHYLRFSVAKTISRSRMDRLRPAFEINFNNTVNQDPGEEGFSLDRTPWSAYSGTSKLKPLEAINWDLSYEYYFAADGYISVAGFYKDMPNWQEVVPRAIDFSEYSEYANIGPDETINYNQGYLYEWGKTGNGQINGVELSATLPGHIVTDALDGFGIVASLTYLDAKVEVEEKGEVRMPGLSDSIFNLTAFYESNGWQIRASMRKRDEYPDSLGYNNAAKVIVGSTLVDAQIGYDFSESGIESLQGLTVMLQAYNLTDEPFKAYVAENKALVSDYQVYGRSLLLSASYKF</sequence>
<dbReference type="PANTHER" id="PTHR40980">
    <property type="entry name" value="PLUG DOMAIN-CONTAINING PROTEIN"/>
    <property type="match status" value="1"/>
</dbReference>
<dbReference type="InterPro" id="IPR010104">
    <property type="entry name" value="TonB_rcpt_bac"/>
</dbReference>
<feature type="domain" description="TonB-dependent receptor plug" evidence="9">
    <location>
        <begin position="61"/>
        <end position="164"/>
    </location>
</feature>
<keyword evidence="10" id="KW-0675">Receptor</keyword>
<dbReference type="InterPro" id="IPR036942">
    <property type="entry name" value="Beta-barrel_TonB_sf"/>
</dbReference>
<gene>
    <name evidence="10" type="ORF">D4741_05165</name>
</gene>
<dbReference type="InterPro" id="IPR037066">
    <property type="entry name" value="Plug_dom_sf"/>
</dbReference>
<dbReference type="PANTHER" id="PTHR40980:SF3">
    <property type="entry name" value="TONB-DEPENDENT RECEPTOR-LIKE BETA-BARREL DOMAIN-CONTAINING PROTEIN"/>
    <property type="match status" value="1"/>
</dbReference>
<keyword evidence="6 7" id="KW-0998">Cell outer membrane</keyword>
<proteinExistence type="inferred from homology"/>
<evidence type="ECO:0000256" key="7">
    <source>
        <dbReference type="PROSITE-ProRule" id="PRU01360"/>
    </source>
</evidence>
<reference evidence="10 11" key="1">
    <citation type="submission" date="2018-09" db="EMBL/GenBank/DDBJ databases">
        <title>Identification of marine bacteria producing industrial enzymes.</title>
        <authorList>
            <person name="Cheng T.H."/>
            <person name="Saidin J."/>
            <person name="Muhd D.D."/>
            <person name="Isa M.N.M."/>
            <person name="Bakar M.F.A."/>
            <person name="Ismail N."/>
        </authorList>
    </citation>
    <scope>NUCLEOTIDE SEQUENCE [LARGE SCALE GENOMIC DNA]</scope>
    <source>
        <strain evidence="10 11">MNAD 1.6</strain>
    </source>
</reference>
<accession>A0A3A3ET07</accession>
<evidence type="ECO:0000259" key="9">
    <source>
        <dbReference type="Pfam" id="PF07715"/>
    </source>
</evidence>
<dbReference type="Proteomes" id="UP000265938">
    <property type="component" value="Unassembled WGS sequence"/>
</dbReference>
<evidence type="ECO:0000256" key="8">
    <source>
        <dbReference type="SAM" id="SignalP"/>
    </source>
</evidence>
<keyword evidence="2 7" id="KW-0813">Transport</keyword>
<feature type="chain" id="PRO_5017322174" evidence="8">
    <location>
        <begin position="29"/>
        <end position="937"/>
    </location>
</feature>
<comment type="similarity">
    <text evidence="7">Belongs to the TonB-dependent receptor family.</text>
</comment>
<dbReference type="Pfam" id="PF07715">
    <property type="entry name" value="Plug"/>
    <property type="match status" value="1"/>
</dbReference>
<keyword evidence="5 7" id="KW-0472">Membrane</keyword>
<dbReference type="InterPro" id="IPR012910">
    <property type="entry name" value="Plug_dom"/>
</dbReference>
<dbReference type="EMBL" id="QYSE01000001">
    <property type="protein sequence ID" value="RJF37464.1"/>
    <property type="molecule type" value="Genomic_DNA"/>
</dbReference>
<keyword evidence="8" id="KW-0732">Signal</keyword>
<dbReference type="PROSITE" id="PS52016">
    <property type="entry name" value="TONB_DEPENDENT_REC_3"/>
    <property type="match status" value="1"/>
</dbReference>
<protein>
    <submittedName>
        <fullName evidence="10">TonB-dependent receptor</fullName>
    </submittedName>
</protein>
<feature type="signal peptide" evidence="8">
    <location>
        <begin position="1"/>
        <end position="28"/>
    </location>
</feature>
<evidence type="ECO:0000313" key="11">
    <source>
        <dbReference type="Proteomes" id="UP000265938"/>
    </source>
</evidence>
<keyword evidence="3 7" id="KW-1134">Transmembrane beta strand</keyword>
<evidence type="ECO:0000313" key="10">
    <source>
        <dbReference type="EMBL" id="RJF37464.1"/>
    </source>
</evidence>
<dbReference type="SUPFAM" id="SSF56935">
    <property type="entry name" value="Porins"/>
    <property type="match status" value="1"/>
</dbReference>
<dbReference type="AlphaFoldDB" id="A0A3A3ET07"/>
<keyword evidence="4 7" id="KW-0812">Transmembrane</keyword>
<dbReference type="Gene3D" id="2.170.130.10">
    <property type="entry name" value="TonB-dependent receptor, plug domain"/>
    <property type="match status" value="1"/>
</dbReference>
<organism evidence="10 11">
    <name type="scientific">Pseudoalteromonas gelatinilytica</name>
    <dbReference type="NCBI Taxonomy" id="1703256"/>
    <lineage>
        <taxon>Bacteria</taxon>
        <taxon>Pseudomonadati</taxon>
        <taxon>Pseudomonadota</taxon>
        <taxon>Gammaproteobacteria</taxon>
        <taxon>Alteromonadales</taxon>
        <taxon>Pseudoalteromonadaceae</taxon>
        <taxon>Pseudoalteromonas</taxon>
    </lineage>
</organism>
<name>A0A3A3ET07_9GAMM</name>